<dbReference type="InterPro" id="IPR011990">
    <property type="entry name" value="TPR-like_helical_dom_sf"/>
</dbReference>
<reference evidence="2 3" key="1">
    <citation type="submission" date="2022-04" db="EMBL/GenBank/DDBJ databases">
        <title>Identification of a novel bacterium isolated from mangrove sediments.</title>
        <authorList>
            <person name="Pan X."/>
        </authorList>
    </citation>
    <scope>NUCLEOTIDE SEQUENCE [LARGE SCALE GENOMIC DNA]</scope>
    <source>
        <strain evidence="2 3">B2638</strain>
    </source>
</reference>
<accession>A0ABT0BLS8</accession>
<comment type="caution">
    <text evidence="2">The sequence shown here is derived from an EMBL/GenBank/DDBJ whole genome shotgun (WGS) entry which is preliminary data.</text>
</comment>
<keyword evidence="1" id="KW-0802">TPR repeat</keyword>
<dbReference type="PROSITE" id="PS50005">
    <property type="entry name" value="TPR"/>
    <property type="match status" value="1"/>
</dbReference>
<dbReference type="SUPFAM" id="SSF48452">
    <property type="entry name" value="TPR-like"/>
    <property type="match status" value="1"/>
</dbReference>
<feature type="repeat" description="TPR" evidence="1">
    <location>
        <begin position="189"/>
        <end position="222"/>
    </location>
</feature>
<protein>
    <submittedName>
        <fullName evidence="2">Diguanylate cyclase</fullName>
    </submittedName>
</protein>
<keyword evidence="3" id="KW-1185">Reference proteome</keyword>
<dbReference type="RefSeq" id="WP_243918048.1">
    <property type="nucleotide sequence ID" value="NZ_JALHLG010000005.1"/>
</dbReference>
<name>A0ABT0BLS8_9SPHN</name>
<dbReference type="InterPro" id="IPR019734">
    <property type="entry name" value="TPR_rpt"/>
</dbReference>
<evidence type="ECO:0000256" key="1">
    <source>
        <dbReference type="PROSITE-ProRule" id="PRU00339"/>
    </source>
</evidence>
<dbReference type="SMART" id="SM00028">
    <property type="entry name" value="TPR"/>
    <property type="match status" value="2"/>
</dbReference>
<dbReference type="EMBL" id="JALHLG010000005">
    <property type="protein sequence ID" value="MCJ2185918.1"/>
    <property type="molecule type" value="Genomic_DNA"/>
</dbReference>
<proteinExistence type="predicted"/>
<evidence type="ECO:0000313" key="3">
    <source>
        <dbReference type="Proteomes" id="UP001202281"/>
    </source>
</evidence>
<dbReference type="Gene3D" id="1.25.40.10">
    <property type="entry name" value="Tetratricopeptide repeat domain"/>
    <property type="match status" value="1"/>
</dbReference>
<dbReference type="Proteomes" id="UP001202281">
    <property type="component" value="Unassembled WGS sequence"/>
</dbReference>
<sequence>MGLFLAGSAQAASVAERASAGAVPPSAALAVAFSRDIRPEAKFDASAGVQVDKAFDLIRSGRQAKAVRLFDKVIASADRSLAGDSRARLCRSDRTVSAAHPDHVVLVDSALCDAHFGKGYALIDLGRGDLAEGELRKAMQMAPGNAHFANEYAELFKSRREWQKSYDAFAHAWAIADKDKAGPDADLAARALRGMGYTRMQMGDLEAAKRLFVQSQSYAPDSQAAKIELGTIARKLAIGS</sequence>
<gene>
    <name evidence="2" type="ORF">MTR66_03705</name>
</gene>
<organism evidence="2 3">
    <name type="scientific">Novosphingobium beihaiensis</name>
    <dbReference type="NCBI Taxonomy" id="2930389"/>
    <lineage>
        <taxon>Bacteria</taxon>
        <taxon>Pseudomonadati</taxon>
        <taxon>Pseudomonadota</taxon>
        <taxon>Alphaproteobacteria</taxon>
        <taxon>Sphingomonadales</taxon>
        <taxon>Sphingomonadaceae</taxon>
        <taxon>Novosphingobium</taxon>
    </lineage>
</organism>
<evidence type="ECO:0000313" key="2">
    <source>
        <dbReference type="EMBL" id="MCJ2185918.1"/>
    </source>
</evidence>